<name>A0A4Y2H8Y9_ARAVE</name>
<dbReference type="EMBL" id="BGPR01001800">
    <property type="protein sequence ID" value="GBM62107.1"/>
    <property type="molecule type" value="Genomic_DNA"/>
</dbReference>
<dbReference type="Proteomes" id="UP000499080">
    <property type="component" value="Unassembled WGS sequence"/>
</dbReference>
<reference evidence="1 2" key="1">
    <citation type="journal article" date="2019" name="Sci. Rep.">
        <title>Orb-weaving spider Araneus ventricosus genome elucidates the spidroin gene catalogue.</title>
        <authorList>
            <person name="Kono N."/>
            <person name="Nakamura H."/>
            <person name="Ohtoshi R."/>
            <person name="Moran D.A.P."/>
            <person name="Shinohara A."/>
            <person name="Yoshida Y."/>
            <person name="Fujiwara M."/>
            <person name="Mori M."/>
            <person name="Tomita M."/>
            <person name="Arakawa K."/>
        </authorList>
    </citation>
    <scope>NUCLEOTIDE SEQUENCE [LARGE SCALE GENOMIC DNA]</scope>
</reference>
<evidence type="ECO:0000313" key="2">
    <source>
        <dbReference type="Proteomes" id="UP000499080"/>
    </source>
</evidence>
<dbReference type="AlphaFoldDB" id="A0A4Y2H8Y9"/>
<accession>A0A4Y2H8Y9</accession>
<gene>
    <name evidence="1" type="ORF">AVEN_49340_1</name>
</gene>
<protein>
    <submittedName>
        <fullName evidence="1">Uncharacterized protein</fullName>
    </submittedName>
</protein>
<comment type="caution">
    <text evidence="1">The sequence shown here is derived from an EMBL/GenBank/DDBJ whole genome shotgun (WGS) entry which is preliminary data.</text>
</comment>
<organism evidence="1 2">
    <name type="scientific">Araneus ventricosus</name>
    <name type="common">Orbweaver spider</name>
    <name type="synonym">Epeira ventricosa</name>
    <dbReference type="NCBI Taxonomy" id="182803"/>
    <lineage>
        <taxon>Eukaryota</taxon>
        <taxon>Metazoa</taxon>
        <taxon>Ecdysozoa</taxon>
        <taxon>Arthropoda</taxon>
        <taxon>Chelicerata</taxon>
        <taxon>Arachnida</taxon>
        <taxon>Araneae</taxon>
        <taxon>Araneomorphae</taxon>
        <taxon>Entelegynae</taxon>
        <taxon>Araneoidea</taxon>
        <taxon>Araneidae</taxon>
        <taxon>Araneus</taxon>
    </lineage>
</organism>
<keyword evidence="2" id="KW-1185">Reference proteome</keyword>
<sequence>MKDGALFPNIRKIRNTGTIALVQISNANSQQFTSTNSNSTFRFSNTNSQQFTNNDSNSTFNSAQLTGFPARNADECPKFFFLISTYSREYPSAARGLPPILTKYRPWRSMVCRCNVLLPFGCLRL</sequence>
<evidence type="ECO:0000313" key="1">
    <source>
        <dbReference type="EMBL" id="GBM62107.1"/>
    </source>
</evidence>
<proteinExistence type="predicted"/>